<evidence type="ECO:0000256" key="2">
    <source>
        <dbReference type="ARBA" id="ARBA00022485"/>
    </source>
</evidence>
<gene>
    <name evidence="8" type="ORF">H9736_00990</name>
</gene>
<dbReference type="InterPro" id="IPR017900">
    <property type="entry name" value="4Fe4S_Fe_S_CS"/>
</dbReference>
<protein>
    <submittedName>
        <fullName evidence="8">4Fe-4S binding protein</fullName>
    </submittedName>
</protein>
<evidence type="ECO:0000256" key="3">
    <source>
        <dbReference type="ARBA" id="ARBA00022723"/>
    </source>
</evidence>
<dbReference type="AlphaFoldDB" id="A0A9D1WPL8"/>
<dbReference type="EMBL" id="DXES01000021">
    <property type="protein sequence ID" value="HIX64803.1"/>
    <property type="molecule type" value="Genomic_DNA"/>
</dbReference>
<dbReference type="PROSITE" id="PS00198">
    <property type="entry name" value="4FE4S_FER_1"/>
    <property type="match status" value="1"/>
</dbReference>
<dbReference type="InterPro" id="IPR011898">
    <property type="entry name" value="PorD_KorD"/>
</dbReference>
<dbReference type="NCBIfam" id="TIGR02179">
    <property type="entry name" value="PorD_KorD"/>
    <property type="match status" value="1"/>
</dbReference>
<evidence type="ECO:0000256" key="5">
    <source>
        <dbReference type="ARBA" id="ARBA00023004"/>
    </source>
</evidence>
<comment type="caution">
    <text evidence="8">The sequence shown here is derived from an EMBL/GenBank/DDBJ whole genome shotgun (WGS) entry which is preliminary data.</text>
</comment>
<dbReference type="SUPFAM" id="SSF54862">
    <property type="entry name" value="4Fe-4S ferredoxins"/>
    <property type="match status" value="1"/>
</dbReference>
<keyword evidence="4" id="KW-0677">Repeat</keyword>
<evidence type="ECO:0000313" key="9">
    <source>
        <dbReference type="Proteomes" id="UP000886800"/>
    </source>
</evidence>
<organism evidence="8 9">
    <name type="scientific">Candidatus Anaerotruncus excrementipullorum</name>
    <dbReference type="NCBI Taxonomy" id="2838465"/>
    <lineage>
        <taxon>Bacteria</taxon>
        <taxon>Bacillati</taxon>
        <taxon>Bacillota</taxon>
        <taxon>Clostridia</taxon>
        <taxon>Eubacteriales</taxon>
        <taxon>Oscillospiraceae</taxon>
        <taxon>Anaerotruncus</taxon>
    </lineage>
</organism>
<dbReference type="GO" id="GO:0016625">
    <property type="term" value="F:oxidoreductase activity, acting on the aldehyde or oxo group of donors, iron-sulfur protein as acceptor"/>
    <property type="evidence" value="ECO:0007669"/>
    <property type="project" value="InterPro"/>
</dbReference>
<feature type="domain" description="4Fe-4S ferredoxin-type" evidence="7">
    <location>
        <begin position="58"/>
        <end position="87"/>
    </location>
</feature>
<dbReference type="InterPro" id="IPR017896">
    <property type="entry name" value="4Fe4S_Fe-S-bd"/>
</dbReference>
<dbReference type="Pfam" id="PF00037">
    <property type="entry name" value="Fer4"/>
    <property type="match status" value="2"/>
</dbReference>
<reference evidence="8" key="1">
    <citation type="journal article" date="2021" name="PeerJ">
        <title>Extensive microbial diversity within the chicken gut microbiome revealed by metagenomics and culture.</title>
        <authorList>
            <person name="Gilroy R."/>
            <person name="Ravi A."/>
            <person name="Getino M."/>
            <person name="Pursley I."/>
            <person name="Horton D.L."/>
            <person name="Alikhan N.F."/>
            <person name="Baker D."/>
            <person name="Gharbi K."/>
            <person name="Hall N."/>
            <person name="Watson M."/>
            <person name="Adriaenssens E.M."/>
            <person name="Foster-Nyarko E."/>
            <person name="Jarju S."/>
            <person name="Secka A."/>
            <person name="Antonio M."/>
            <person name="Oren A."/>
            <person name="Chaudhuri R.R."/>
            <person name="La Ragione R."/>
            <person name="Hildebrand F."/>
            <person name="Pallen M.J."/>
        </authorList>
    </citation>
    <scope>NUCLEOTIDE SEQUENCE</scope>
    <source>
        <strain evidence="8">CHK188-5543</strain>
    </source>
</reference>
<dbReference type="PANTHER" id="PTHR43724:SF1">
    <property type="entry name" value="PYRUVATE SYNTHASE SUBUNIT PORD"/>
    <property type="match status" value="1"/>
</dbReference>
<dbReference type="GO" id="GO:0046872">
    <property type="term" value="F:metal ion binding"/>
    <property type="evidence" value="ECO:0007669"/>
    <property type="project" value="UniProtKB-KW"/>
</dbReference>
<keyword evidence="5" id="KW-0408">Iron</keyword>
<dbReference type="PANTHER" id="PTHR43724">
    <property type="entry name" value="PYRUVATE SYNTHASE SUBUNIT PORD"/>
    <property type="match status" value="1"/>
</dbReference>
<dbReference type="Proteomes" id="UP000886800">
    <property type="component" value="Unassembled WGS sequence"/>
</dbReference>
<proteinExistence type="predicted"/>
<sequence length="95" mass="10457">MKQLEGLPPLVGPVSVKLADVHTGAWRYHRPVIRPGECVLCGICADYCPCGVIQRQGERMEIDYTYCKGCGICVQECPRRAIDFLLEAGCKGEGE</sequence>
<comment type="cofactor">
    <cofactor evidence="1">
        <name>[4Fe-4S] cluster</name>
        <dbReference type="ChEBI" id="CHEBI:49883"/>
    </cofactor>
</comment>
<accession>A0A9D1WPL8</accession>
<reference evidence="8" key="2">
    <citation type="submission" date="2021-04" db="EMBL/GenBank/DDBJ databases">
        <authorList>
            <person name="Gilroy R."/>
        </authorList>
    </citation>
    <scope>NUCLEOTIDE SEQUENCE</scope>
    <source>
        <strain evidence="8">CHK188-5543</strain>
    </source>
</reference>
<feature type="domain" description="4Fe-4S ferredoxin-type" evidence="7">
    <location>
        <begin position="29"/>
        <end position="54"/>
    </location>
</feature>
<dbReference type="Gene3D" id="3.30.70.20">
    <property type="match status" value="1"/>
</dbReference>
<evidence type="ECO:0000256" key="6">
    <source>
        <dbReference type="ARBA" id="ARBA00023014"/>
    </source>
</evidence>
<keyword evidence="2" id="KW-0004">4Fe-4S</keyword>
<dbReference type="GO" id="GO:0051539">
    <property type="term" value="F:4 iron, 4 sulfur cluster binding"/>
    <property type="evidence" value="ECO:0007669"/>
    <property type="project" value="UniProtKB-KW"/>
</dbReference>
<evidence type="ECO:0000313" key="8">
    <source>
        <dbReference type="EMBL" id="HIX64803.1"/>
    </source>
</evidence>
<evidence type="ECO:0000259" key="7">
    <source>
        <dbReference type="PROSITE" id="PS51379"/>
    </source>
</evidence>
<keyword evidence="6" id="KW-0411">Iron-sulfur</keyword>
<evidence type="ECO:0000256" key="4">
    <source>
        <dbReference type="ARBA" id="ARBA00022737"/>
    </source>
</evidence>
<keyword evidence="3" id="KW-0479">Metal-binding</keyword>
<name>A0A9D1WPL8_9FIRM</name>
<evidence type="ECO:0000256" key="1">
    <source>
        <dbReference type="ARBA" id="ARBA00001966"/>
    </source>
</evidence>
<dbReference type="PROSITE" id="PS51379">
    <property type="entry name" value="4FE4S_FER_2"/>
    <property type="match status" value="2"/>
</dbReference>